<sequence>MNICLLDNATFEEAEVDVLVRLRLVADMTRTPTEAYIGVSRRRYKNPYIRPPTLSFSSIIILTSTTHLVLICYAFENHIRYISRRSTQSSSNHDRLRRRIDTWARSPGHRSMLRYPPHPLWVLLDRLHCRRLLQNPRDYEYDGR</sequence>
<keyword evidence="3" id="KW-1185">Reference proteome</keyword>
<dbReference type="AlphaFoldDB" id="A0A165US36"/>
<dbReference type="Proteomes" id="UP000076761">
    <property type="component" value="Unassembled WGS sequence"/>
</dbReference>
<evidence type="ECO:0000313" key="3">
    <source>
        <dbReference type="Proteomes" id="UP000076761"/>
    </source>
</evidence>
<gene>
    <name evidence="2" type="ORF">NEOLEDRAFT_1167507</name>
</gene>
<keyword evidence="1" id="KW-0472">Membrane</keyword>
<evidence type="ECO:0000256" key="1">
    <source>
        <dbReference type="SAM" id="Phobius"/>
    </source>
</evidence>
<reference evidence="2 3" key="1">
    <citation type="journal article" date="2016" name="Mol. Biol. Evol.">
        <title>Comparative Genomics of Early-Diverging Mushroom-Forming Fungi Provides Insights into the Origins of Lignocellulose Decay Capabilities.</title>
        <authorList>
            <person name="Nagy L.G."/>
            <person name="Riley R."/>
            <person name="Tritt A."/>
            <person name="Adam C."/>
            <person name="Daum C."/>
            <person name="Floudas D."/>
            <person name="Sun H."/>
            <person name="Yadav J.S."/>
            <person name="Pangilinan J."/>
            <person name="Larsson K.H."/>
            <person name="Matsuura K."/>
            <person name="Barry K."/>
            <person name="Labutti K."/>
            <person name="Kuo R."/>
            <person name="Ohm R.A."/>
            <person name="Bhattacharya S.S."/>
            <person name="Shirouzu T."/>
            <person name="Yoshinaga Y."/>
            <person name="Martin F.M."/>
            <person name="Grigoriev I.V."/>
            <person name="Hibbett D.S."/>
        </authorList>
    </citation>
    <scope>NUCLEOTIDE SEQUENCE [LARGE SCALE GENOMIC DNA]</scope>
    <source>
        <strain evidence="2 3">HHB14362 ss-1</strain>
    </source>
</reference>
<keyword evidence="1" id="KW-0812">Transmembrane</keyword>
<dbReference type="EMBL" id="KV425557">
    <property type="protein sequence ID" value="KZT28615.1"/>
    <property type="molecule type" value="Genomic_DNA"/>
</dbReference>
<organism evidence="2 3">
    <name type="scientific">Neolentinus lepideus HHB14362 ss-1</name>
    <dbReference type="NCBI Taxonomy" id="1314782"/>
    <lineage>
        <taxon>Eukaryota</taxon>
        <taxon>Fungi</taxon>
        <taxon>Dikarya</taxon>
        <taxon>Basidiomycota</taxon>
        <taxon>Agaricomycotina</taxon>
        <taxon>Agaricomycetes</taxon>
        <taxon>Gloeophyllales</taxon>
        <taxon>Gloeophyllaceae</taxon>
        <taxon>Neolentinus</taxon>
    </lineage>
</organism>
<keyword evidence="1" id="KW-1133">Transmembrane helix</keyword>
<proteinExistence type="predicted"/>
<accession>A0A165US36</accession>
<protein>
    <submittedName>
        <fullName evidence="2">Uncharacterized protein</fullName>
    </submittedName>
</protein>
<name>A0A165US36_9AGAM</name>
<feature type="transmembrane region" description="Helical" evidence="1">
    <location>
        <begin position="54"/>
        <end position="75"/>
    </location>
</feature>
<evidence type="ECO:0000313" key="2">
    <source>
        <dbReference type="EMBL" id="KZT28615.1"/>
    </source>
</evidence>
<dbReference type="InParanoid" id="A0A165US36"/>